<protein>
    <recommendedName>
        <fullName evidence="1">SLH domain-containing protein</fullName>
    </recommendedName>
</protein>
<sequence length="493" mass="56862">MKVFKTQTRKIISLVIIITFALNTIVFANSYNPSRQEIESMIEEVSIKRAIPSVLMKAIARVESTYEHFNENGSPKTTGNCIGLMMINNRNGGYDSQRLKYDIMYNIEAGADVLLNKWSMSSYKNVSSVGDMNPDVLENWYFALWAYNGWAQSNNPNTLPSHVKRYTYQQLVYDICKDEYNQNISNIDFAYLPQSGKPSRSLVVPTPSNINSGGIVLYEVGDFVRTDGIRKSYQLRDVPGGKYIFDLEHNQLGTITEGPILKNGYYWYKMYINDYKQGWIERNWLTRTGDIVNGRYIFDDISFHWARKDIMKLYKEGIISEALKFKPDEYITNELFSIFLSRTLDNEKISQSETQQKDEVDTETSIEKTIELPFLDADMISPWALNYVEDMYNSGLFKNNSGYFKPHDKMTRKEAALILSNILIKDSKYESLDISSIFSDIKELDLTEVEAIKMVYINQIMSGKNSGQFHPNDYLTRAETAAIMVKLFDKLEN</sequence>
<feature type="domain" description="SLH" evidence="1">
    <location>
        <begin position="293"/>
        <end position="354"/>
    </location>
</feature>
<dbReference type="RefSeq" id="WP_209512531.1">
    <property type="nucleotide sequence ID" value="NZ_JAGGKS010000008.1"/>
</dbReference>
<dbReference type="Pfam" id="PF01464">
    <property type="entry name" value="SLT"/>
    <property type="match status" value="1"/>
</dbReference>
<comment type="caution">
    <text evidence="2">The sequence shown here is derived from an EMBL/GenBank/DDBJ whole genome shotgun (WGS) entry which is preliminary data.</text>
</comment>
<feature type="domain" description="SLH" evidence="1">
    <location>
        <begin position="371"/>
        <end position="433"/>
    </location>
</feature>
<evidence type="ECO:0000259" key="1">
    <source>
        <dbReference type="PROSITE" id="PS51272"/>
    </source>
</evidence>
<dbReference type="SUPFAM" id="SSF53955">
    <property type="entry name" value="Lysozyme-like"/>
    <property type="match status" value="1"/>
</dbReference>
<dbReference type="Pfam" id="PF00395">
    <property type="entry name" value="SLH"/>
    <property type="match status" value="3"/>
</dbReference>
<evidence type="ECO:0000313" key="3">
    <source>
        <dbReference type="Proteomes" id="UP001519342"/>
    </source>
</evidence>
<dbReference type="EMBL" id="JAGGKS010000008">
    <property type="protein sequence ID" value="MBP1926811.1"/>
    <property type="molecule type" value="Genomic_DNA"/>
</dbReference>
<proteinExistence type="predicted"/>
<reference evidence="2 3" key="1">
    <citation type="submission" date="2021-03" db="EMBL/GenBank/DDBJ databases">
        <title>Genomic Encyclopedia of Type Strains, Phase IV (KMG-IV): sequencing the most valuable type-strain genomes for metagenomic binning, comparative biology and taxonomic classification.</title>
        <authorList>
            <person name="Goeker M."/>
        </authorList>
    </citation>
    <scope>NUCLEOTIDE SEQUENCE [LARGE SCALE GENOMIC DNA]</scope>
    <source>
        <strain evidence="2 3">DSM 24004</strain>
    </source>
</reference>
<feature type="domain" description="SLH" evidence="1">
    <location>
        <begin position="435"/>
        <end position="493"/>
    </location>
</feature>
<dbReference type="Gene3D" id="1.10.530.10">
    <property type="match status" value="1"/>
</dbReference>
<organism evidence="2 3">
    <name type="scientific">Sedimentibacter acidaminivorans</name>
    <dbReference type="NCBI Taxonomy" id="913099"/>
    <lineage>
        <taxon>Bacteria</taxon>
        <taxon>Bacillati</taxon>
        <taxon>Bacillota</taxon>
        <taxon>Tissierellia</taxon>
        <taxon>Sedimentibacter</taxon>
    </lineage>
</organism>
<dbReference type="Proteomes" id="UP001519342">
    <property type="component" value="Unassembled WGS sequence"/>
</dbReference>
<dbReference type="InterPro" id="IPR001119">
    <property type="entry name" value="SLH_dom"/>
</dbReference>
<dbReference type="InterPro" id="IPR023346">
    <property type="entry name" value="Lysozyme-like_dom_sf"/>
</dbReference>
<gene>
    <name evidence="2" type="ORF">J2Z76_002681</name>
</gene>
<keyword evidence="3" id="KW-1185">Reference proteome</keyword>
<dbReference type="PROSITE" id="PS51272">
    <property type="entry name" value="SLH"/>
    <property type="match status" value="3"/>
</dbReference>
<evidence type="ECO:0000313" key="2">
    <source>
        <dbReference type="EMBL" id="MBP1926811.1"/>
    </source>
</evidence>
<accession>A0ABS4GGJ3</accession>
<name>A0ABS4GGJ3_9FIRM</name>
<dbReference type="InterPro" id="IPR008258">
    <property type="entry name" value="Transglycosylase_SLT_dom_1"/>
</dbReference>